<dbReference type="KEGG" id="osu:NT6N_07600"/>
<accession>A0AAT9FIA3</accession>
<keyword evidence="2" id="KW-0812">Transmembrane</keyword>
<evidence type="ECO:0000313" key="3">
    <source>
        <dbReference type="EMBL" id="BDS05720.1"/>
    </source>
</evidence>
<protein>
    <recommendedName>
        <fullName evidence="4">HEAT repeat domain-containing protein</fullName>
    </recommendedName>
</protein>
<keyword evidence="2" id="KW-0472">Membrane</keyword>
<feature type="compositionally biased region" description="Polar residues" evidence="1">
    <location>
        <begin position="68"/>
        <end position="78"/>
    </location>
</feature>
<proteinExistence type="predicted"/>
<dbReference type="EMBL" id="AP026866">
    <property type="protein sequence ID" value="BDS05720.1"/>
    <property type="molecule type" value="Genomic_DNA"/>
</dbReference>
<reference evidence="3" key="1">
    <citation type="submission" date="2024-07" db="EMBL/GenBank/DDBJ databases">
        <title>Complete genome sequence of Verrucomicrobiaceae bacterium NT6N.</title>
        <authorList>
            <person name="Huang C."/>
            <person name="Takami H."/>
            <person name="Hamasaki K."/>
        </authorList>
    </citation>
    <scope>NUCLEOTIDE SEQUENCE</scope>
    <source>
        <strain evidence="3">NT6N</strain>
    </source>
</reference>
<sequence>MSFARNIMKNISNAFIASTVVLGAVVLFQFKQSSDLKQQNEELQSAANSRSASIHLPNRDAETRFSKRSNNSDSAAGQTHSIRHLLAIRNPTERTQALLDYVKNLPASEIPEAIAELRRSTPHWDQEGKFFAHMLISKWARLDPDAALASLKEIDMKRYGDAPFSVISSIASQDPQRAITWLNDDQNPFASNKWMGQFLAGTISKEWVKQDPEAALEWARNVPSDQRIGALTGVLGSIAMTDPQRAAKLAMEIEGDGREHVLADIAQSWAAKDPRGALAWVESLSDDERPRALNNTLAIWARTEPNAAAEYVAMNLDADKSHKLVKSVTEAWVAKAPDEAAKWIATLPVDEKGAKAMSDAMWHWTNKNPKDAATWLADQPAGPVRDQGITGLAKASFEFDKAAALSWTREISDQKTRNFSTDIGLKAWIKEDPQAATAWARANGVAIPEEK</sequence>
<gene>
    <name evidence="3" type="ORF">NT6N_07600</name>
</gene>
<keyword evidence="2" id="KW-1133">Transmembrane helix</keyword>
<feature type="transmembrane region" description="Helical" evidence="2">
    <location>
        <begin position="12"/>
        <end position="30"/>
    </location>
</feature>
<evidence type="ECO:0008006" key="4">
    <source>
        <dbReference type="Google" id="ProtNLM"/>
    </source>
</evidence>
<feature type="compositionally biased region" description="Polar residues" evidence="1">
    <location>
        <begin position="41"/>
        <end position="52"/>
    </location>
</feature>
<evidence type="ECO:0000256" key="1">
    <source>
        <dbReference type="SAM" id="MobiDB-lite"/>
    </source>
</evidence>
<evidence type="ECO:0000256" key="2">
    <source>
        <dbReference type="SAM" id="Phobius"/>
    </source>
</evidence>
<feature type="region of interest" description="Disordered" evidence="1">
    <location>
        <begin position="41"/>
        <end position="78"/>
    </location>
</feature>
<dbReference type="AlphaFoldDB" id="A0AAT9FIA3"/>
<name>A0AAT9FIA3_9BACT</name>
<organism evidence="3">
    <name type="scientific">Oceaniferula spumae</name>
    <dbReference type="NCBI Taxonomy" id="2979115"/>
    <lineage>
        <taxon>Bacteria</taxon>
        <taxon>Pseudomonadati</taxon>
        <taxon>Verrucomicrobiota</taxon>
        <taxon>Verrucomicrobiia</taxon>
        <taxon>Verrucomicrobiales</taxon>
        <taxon>Verrucomicrobiaceae</taxon>
        <taxon>Oceaniferula</taxon>
    </lineage>
</organism>